<evidence type="ECO:0000313" key="5">
    <source>
        <dbReference type="Proteomes" id="UP000185487"/>
    </source>
</evidence>
<evidence type="ECO:0000259" key="2">
    <source>
        <dbReference type="PROSITE" id="PS51737"/>
    </source>
</evidence>
<protein>
    <submittedName>
        <fullName evidence="4">Site-specific DNA recombinase</fullName>
    </submittedName>
</protein>
<accession>A0AAE8HUU9</accession>
<dbReference type="GO" id="GO:0000150">
    <property type="term" value="F:DNA strand exchange activity"/>
    <property type="evidence" value="ECO:0007669"/>
    <property type="project" value="InterPro"/>
</dbReference>
<dbReference type="Gene3D" id="3.40.50.1390">
    <property type="entry name" value="Resolvase, N-terminal catalytic domain"/>
    <property type="match status" value="1"/>
</dbReference>
<evidence type="ECO:0000259" key="1">
    <source>
        <dbReference type="PROSITE" id="PS51736"/>
    </source>
</evidence>
<feature type="domain" description="Recombinase" evidence="2">
    <location>
        <begin position="199"/>
        <end position="322"/>
    </location>
</feature>
<dbReference type="CDD" id="cd00338">
    <property type="entry name" value="Ser_Recombinase"/>
    <property type="match status" value="1"/>
</dbReference>
<dbReference type="Pfam" id="PF07508">
    <property type="entry name" value="Recombinase"/>
    <property type="match status" value="1"/>
</dbReference>
<dbReference type="FunFam" id="3.40.50.1390:FF:000008">
    <property type="entry name" value="DNA recombinase"/>
    <property type="match status" value="1"/>
</dbReference>
<evidence type="ECO:0000313" key="6">
    <source>
        <dbReference type="Proteomes" id="UP000199140"/>
    </source>
</evidence>
<evidence type="ECO:0000313" key="3">
    <source>
        <dbReference type="EMBL" id="APT32987.1"/>
    </source>
</evidence>
<sequence length="521" mass="58655">MSSGRRTPTLDSGTGRLTRAAAYLRMSTDMQSFSTEGQLAHIQIYAERRGFDVVRVYEDAGRSGLTVDGREAFRRLIDDVVSGRADFEAILVYDISRWGRFQDADEGAHLEYICRQARIRVHYCAEQFENDGSMASGIMKSLKRYMAAEYSRELSDKVYAGQCRLIEKGFRQGGMAGYGLRRLLVDEGRAPKAELSYGERKSLQTDRVILVPGPETELLTVRRMYDLFVAGVPEREIAATLNQDGVRTDLGRPWTRGTVHQVLTNPKYAGDNVYNRVSNRLKRCRVVNTPERWIVARDAFRAAVPRDLFERARAIVEGRSKRYDDAELLALLSGLLRATGALSGLIIDERDDMPSSSVYRRRFGSLLRAYQMVGYAPGRDYRYLEINRRLRDLHPGVVDEVIAGLRDAGGSVHRDPATDLLTVNGEFVASVVIARNRQTEAGHSRWRIRLDAGLAPDVTLAVRMDIGNLAPLDYYVLPRIDMTEPTLRLAEFNGLSLDGYRFDDLCFFYSLGARASFSEAA</sequence>
<dbReference type="SUPFAM" id="SSF53041">
    <property type="entry name" value="Resolvase-like"/>
    <property type="match status" value="1"/>
</dbReference>
<evidence type="ECO:0000313" key="4">
    <source>
        <dbReference type="EMBL" id="SFH30280.1"/>
    </source>
</evidence>
<dbReference type="PROSITE" id="PS51737">
    <property type="entry name" value="RECOMBINASE_DNA_BIND"/>
    <property type="match status" value="1"/>
</dbReference>
<dbReference type="PANTHER" id="PTHR30461:SF23">
    <property type="entry name" value="DNA RECOMBINASE-RELATED"/>
    <property type="match status" value="1"/>
</dbReference>
<dbReference type="EMBL" id="CP015367">
    <property type="protein sequence ID" value="APT32987.1"/>
    <property type="molecule type" value="Genomic_DNA"/>
</dbReference>
<dbReference type="Gene3D" id="3.90.1750.20">
    <property type="entry name" value="Putative Large Serine Recombinase, Chain B, Domain 2"/>
    <property type="match status" value="1"/>
</dbReference>
<dbReference type="InterPro" id="IPR011109">
    <property type="entry name" value="DNA_bind_recombinase_dom"/>
</dbReference>
<dbReference type="SMART" id="SM00857">
    <property type="entry name" value="Resolvase"/>
    <property type="match status" value="1"/>
</dbReference>
<dbReference type="Proteomes" id="UP000185487">
    <property type="component" value="Chromosome"/>
</dbReference>
<dbReference type="PANTHER" id="PTHR30461">
    <property type="entry name" value="DNA-INVERTASE FROM LAMBDOID PROPHAGE"/>
    <property type="match status" value="1"/>
</dbReference>
<keyword evidence="5" id="KW-1185">Reference proteome</keyword>
<reference evidence="3 5" key="1">
    <citation type="submission" date="2016-04" db="EMBL/GenBank/DDBJ databases">
        <title>Complete genome sequencing and analysis of CBMB27, Methylobacterium phyllosphaerae isolated from leaf tissues of rice (Oryza sativa L.).</title>
        <authorList>
            <person name="Lee Y."/>
            <person name="Hwangbo K."/>
            <person name="Chung H."/>
            <person name="Yoo J."/>
            <person name="Kim K.Y."/>
            <person name="Sa T.M."/>
            <person name="Um Y."/>
            <person name="Madhaiyan M."/>
        </authorList>
    </citation>
    <scope>NUCLEOTIDE SEQUENCE [LARGE SCALE GENOMIC DNA]</scope>
    <source>
        <strain evidence="3 5">CBMB27</strain>
    </source>
</reference>
<dbReference type="Proteomes" id="UP000199140">
    <property type="component" value="Unassembled WGS sequence"/>
</dbReference>
<dbReference type="EMBL" id="FOPK01000019">
    <property type="protein sequence ID" value="SFH30280.1"/>
    <property type="molecule type" value="Genomic_DNA"/>
</dbReference>
<dbReference type="InterPro" id="IPR006119">
    <property type="entry name" value="Resolv_N"/>
</dbReference>
<dbReference type="PROSITE" id="PS51736">
    <property type="entry name" value="RECOMBINASES_3"/>
    <property type="match status" value="1"/>
</dbReference>
<dbReference type="InterPro" id="IPR038109">
    <property type="entry name" value="DNA_bind_recomb_sf"/>
</dbReference>
<dbReference type="AlphaFoldDB" id="A0AAE8HUU9"/>
<name>A0AAE8HUU9_9HYPH</name>
<reference evidence="4 6" key="2">
    <citation type="submission" date="2016-10" db="EMBL/GenBank/DDBJ databases">
        <authorList>
            <person name="Varghese N."/>
            <person name="Submissions S."/>
        </authorList>
    </citation>
    <scope>NUCLEOTIDE SEQUENCE [LARGE SCALE GENOMIC DNA]</scope>
    <source>
        <strain evidence="4 6">CBMB27</strain>
    </source>
</reference>
<dbReference type="KEGG" id="mphy:MCBMB27_03696"/>
<dbReference type="GO" id="GO:0003677">
    <property type="term" value="F:DNA binding"/>
    <property type="evidence" value="ECO:0007669"/>
    <property type="project" value="InterPro"/>
</dbReference>
<organism evidence="4 6">
    <name type="scientific">Methylobacterium phyllosphaerae</name>
    <dbReference type="NCBI Taxonomy" id="418223"/>
    <lineage>
        <taxon>Bacteria</taxon>
        <taxon>Pseudomonadati</taxon>
        <taxon>Pseudomonadota</taxon>
        <taxon>Alphaproteobacteria</taxon>
        <taxon>Hyphomicrobiales</taxon>
        <taxon>Methylobacteriaceae</taxon>
        <taxon>Methylobacterium</taxon>
    </lineage>
</organism>
<proteinExistence type="predicted"/>
<dbReference type="Pfam" id="PF00239">
    <property type="entry name" value="Resolvase"/>
    <property type="match status" value="1"/>
</dbReference>
<feature type="domain" description="Resolvase/invertase-type recombinase catalytic" evidence="1">
    <location>
        <begin position="19"/>
        <end position="169"/>
    </location>
</feature>
<dbReference type="InterPro" id="IPR050639">
    <property type="entry name" value="SSR_resolvase"/>
</dbReference>
<gene>
    <name evidence="3" type="ORF">MCBMB27_03696</name>
    <name evidence="4" type="ORF">SAMN05192567_119120</name>
</gene>
<dbReference type="InterPro" id="IPR036162">
    <property type="entry name" value="Resolvase-like_N_sf"/>
</dbReference>